<dbReference type="OrthoDB" id="8807479at2"/>
<dbReference type="RefSeq" id="WP_036274293.1">
    <property type="nucleotide sequence ID" value="NZ_CP014476.1"/>
</dbReference>
<name>A0A126T1W0_9GAMM</name>
<protein>
    <recommendedName>
        <fullName evidence="3">Knr4/Smi1-like domain-containing protein</fullName>
    </recommendedName>
</protein>
<keyword evidence="2" id="KW-1185">Reference proteome</keyword>
<sequence length="205" mass="23356">MKLNDLEKAVREHAGEFLCERINDEDKTKTVSFTHVVDAPEDSNDLPTVGRLRDFYETFGGILFYYDKKSGDAAKRIAPSSEWAELHADFSDWLEPLDEDERLEILPDWIDTCLVIGETPRSGNYILVATEGPTAGRVFEFDHDGYEFTDEAADIVEYVEKLLKPDGIKLVDIASHMRFIEGDPMVQWWIRELRDNAGHVASTQA</sequence>
<accession>A0A126T1W0</accession>
<evidence type="ECO:0000313" key="2">
    <source>
        <dbReference type="Proteomes" id="UP000030512"/>
    </source>
</evidence>
<proteinExistence type="predicted"/>
<evidence type="ECO:0000313" key="1">
    <source>
        <dbReference type="EMBL" id="AMK76072.1"/>
    </source>
</evidence>
<dbReference type="Proteomes" id="UP000030512">
    <property type="component" value="Chromosome"/>
</dbReference>
<reference evidence="1 2" key="1">
    <citation type="journal article" date="2015" name="Environ. Microbiol.">
        <title>Methane oxidation coupled to nitrate reduction under hypoxia by the Gammaproteobacterium Methylomonas denitrificans, sp. nov. type strain FJG1.</title>
        <authorList>
            <person name="Kits K.D."/>
            <person name="Klotz M.G."/>
            <person name="Stein L.Y."/>
        </authorList>
    </citation>
    <scope>NUCLEOTIDE SEQUENCE [LARGE SCALE GENOMIC DNA]</scope>
    <source>
        <strain evidence="1 2">FJG1</strain>
    </source>
</reference>
<dbReference type="SUPFAM" id="SSF160631">
    <property type="entry name" value="SMI1/KNR4-like"/>
    <property type="match status" value="1"/>
</dbReference>
<dbReference type="InterPro" id="IPR037883">
    <property type="entry name" value="Knr4/Smi1-like_sf"/>
</dbReference>
<dbReference type="EMBL" id="CP014476">
    <property type="protein sequence ID" value="AMK76072.1"/>
    <property type="molecule type" value="Genomic_DNA"/>
</dbReference>
<organism evidence="1 2">
    <name type="scientific">Methylomonas denitrificans</name>
    <dbReference type="NCBI Taxonomy" id="1538553"/>
    <lineage>
        <taxon>Bacteria</taxon>
        <taxon>Pseudomonadati</taxon>
        <taxon>Pseudomonadota</taxon>
        <taxon>Gammaproteobacteria</taxon>
        <taxon>Methylococcales</taxon>
        <taxon>Methylococcaceae</taxon>
        <taxon>Methylomonas</taxon>
    </lineage>
</organism>
<dbReference type="STRING" id="1538553.JT25_006120"/>
<dbReference type="AlphaFoldDB" id="A0A126T1W0"/>
<evidence type="ECO:0008006" key="3">
    <source>
        <dbReference type="Google" id="ProtNLM"/>
    </source>
</evidence>
<gene>
    <name evidence="1" type="ORF">JT25_006120</name>
</gene>
<dbReference type="KEGG" id="mdn:JT25_006120"/>